<protein>
    <submittedName>
        <fullName evidence="2">Radical SAM protein</fullName>
    </submittedName>
</protein>
<dbReference type="InterPro" id="IPR058374">
    <property type="entry name" value="DUF8061"/>
</dbReference>
<reference evidence="2 3" key="1">
    <citation type="submission" date="2019-07" db="EMBL/GenBank/DDBJ databases">
        <title>Draft genome sequence of Haloferax volcanii SS0101, isolated from salt farm in Samut Sakhon, Thailand.</title>
        <authorList>
            <person name="Wanthongcharoen S."/>
            <person name="Yamprayoonswat W."/>
            <person name="Ruangsuj P."/>
            <person name="Thongpramul N."/>
            <person name="Jumpathong W."/>
            <person name="Sittihan S."/>
            <person name="Kanjanavas P."/>
            <person name="Yasawong M."/>
        </authorList>
    </citation>
    <scope>NUCLEOTIDE SEQUENCE [LARGE SCALE GENOMIC DNA]</scope>
    <source>
        <strain evidence="2 3">SS0101</strain>
    </source>
</reference>
<feature type="non-terminal residue" evidence="2">
    <location>
        <position position="1"/>
    </location>
</feature>
<comment type="caution">
    <text evidence="2">The sequence shown here is derived from an EMBL/GenBank/DDBJ whole genome shotgun (WGS) entry which is preliminary data.</text>
</comment>
<accession>A0A558EUS1</accession>
<dbReference type="Proteomes" id="UP000320212">
    <property type="component" value="Unassembled WGS sequence"/>
</dbReference>
<dbReference type="EMBL" id="VMTR01000571">
    <property type="protein sequence ID" value="TVT76793.1"/>
    <property type="molecule type" value="Genomic_DNA"/>
</dbReference>
<organism evidence="2 3">
    <name type="scientific">Haloferax volcanii</name>
    <name type="common">Halobacterium volcanii</name>
    <dbReference type="NCBI Taxonomy" id="2246"/>
    <lineage>
        <taxon>Archaea</taxon>
        <taxon>Methanobacteriati</taxon>
        <taxon>Methanobacteriota</taxon>
        <taxon>Stenosarchaea group</taxon>
        <taxon>Halobacteria</taxon>
        <taxon>Halobacteriales</taxon>
        <taxon>Haloferacaceae</taxon>
        <taxon>Haloferax</taxon>
    </lineage>
</organism>
<evidence type="ECO:0000313" key="3">
    <source>
        <dbReference type="Proteomes" id="UP000320212"/>
    </source>
</evidence>
<evidence type="ECO:0000313" key="2">
    <source>
        <dbReference type="EMBL" id="TVT76793.1"/>
    </source>
</evidence>
<gene>
    <name evidence="2" type="ORF">FQA18_20555</name>
</gene>
<dbReference type="Pfam" id="PF26257">
    <property type="entry name" value="DUF8061"/>
    <property type="match status" value="1"/>
</dbReference>
<evidence type="ECO:0000259" key="1">
    <source>
        <dbReference type="Pfam" id="PF26257"/>
    </source>
</evidence>
<proteinExistence type="predicted"/>
<sequence>PAERFIELGVPDEFYSIKSNHVEVAWWLLEEMIEDGDVDDGEIVEQYPTYDGTVVERTPLA</sequence>
<dbReference type="AlphaFoldDB" id="A0A558EUS1"/>
<feature type="domain" description="DUF8061" evidence="1">
    <location>
        <begin position="4"/>
        <end position="60"/>
    </location>
</feature>
<name>A0A558EUS1_HALVO</name>